<keyword evidence="2" id="KW-0812">Transmembrane</keyword>
<feature type="compositionally biased region" description="Polar residues" evidence="1">
    <location>
        <begin position="166"/>
        <end position="177"/>
    </location>
</feature>
<reference evidence="4 5" key="1">
    <citation type="submission" date="2019-10" db="EMBL/GenBank/DDBJ databases">
        <title>Whole-genome sequence of the extremophile Heliorestis acidaminivorans DSM 24790.</title>
        <authorList>
            <person name="Kyndt J.A."/>
            <person name="Meyer T.E."/>
        </authorList>
    </citation>
    <scope>NUCLEOTIDE SEQUENCE [LARGE SCALE GENOMIC DNA]</scope>
    <source>
        <strain evidence="4 5">DSM 24790</strain>
    </source>
</reference>
<keyword evidence="2" id="KW-0472">Membrane</keyword>
<dbReference type="Gene3D" id="3.40.140.10">
    <property type="entry name" value="Cytidine Deaminase, domain 2"/>
    <property type="match status" value="1"/>
</dbReference>
<dbReference type="InterPro" id="IPR000555">
    <property type="entry name" value="JAMM/MPN+_dom"/>
</dbReference>
<proteinExistence type="predicted"/>
<dbReference type="GO" id="GO:0008237">
    <property type="term" value="F:metallopeptidase activity"/>
    <property type="evidence" value="ECO:0007669"/>
    <property type="project" value="InterPro"/>
</dbReference>
<sequence>MAEEIRIDSLKIEVAEKVALEVTNLLNRSESEMAGLLLGDVFFQEKKGHLAALVRVEAFLPAKDAEPIHTSVKFTEKTWEDWDRRRKAFPSLQILGWVHSHHGCGIFFSGQDLTNQQIYFPRPWHIAWVVDPLLGTEGFFRWKRDTMVETQKWSLVRVIAPKSFNNSPKNNLTSPSAQERKNPARNGQEQSEKVITRDKLTNKQEETSPPTLVSQSAQAEVKEPKVHKIDDLSLDPMKEIPSKARTFKQKEWPVEYDDYNDKPKSLWKKVFKYTFFAIAVFLGGALSAFAFYIFFS</sequence>
<dbReference type="AlphaFoldDB" id="A0A6I0EQF2"/>
<dbReference type="OrthoDB" id="3292458at2"/>
<feature type="domain" description="JAB1/MPN/MOV34 metalloenzyme" evidence="3">
    <location>
        <begin position="10"/>
        <end position="119"/>
    </location>
</feature>
<gene>
    <name evidence="4" type="ORF">F9B85_09365</name>
</gene>
<feature type="compositionally biased region" description="Polar residues" evidence="1">
    <location>
        <begin position="207"/>
        <end position="218"/>
    </location>
</feature>
<name>A0A6I0EQF2_9FIRM</name>
<dbReference type="EMBL" id="WBXO01000006">
    <property type="protein sequence ID" value="KAB2952354.1"/>
    <property type="molecule type" value="Genomic_DNA"/>
</dbReference>
<dbReference type="SUPFAM" id="SSF102712">
    <property type="entry name" value="JAB1/MPN domain"/>
    <property type="match status" value="1"/>
</dbReference>
<dbReference type="Proteomes" id="UP000468766">
    <property type="component" value="Unassembled WGS sequence"/>
</dbReference>
<accession>A0A6I0EQF2</accession>
<dbReference type="RefSeq" id="WP_151620220.1">
    <property type="nucleotide sequence ID" value="NZ_WBXO01000006.1"/>
</dbReference>
<evidence type="ECO:0000313" key="4">
    <source>
        <dbReference type="EMBL" id="KAB2952354.1"/>
    </source>
</evidence>
<keyword evidence="5" id="KW-1185">Reference proteome</keyword>
<comment type="caution">
    <text evidence="4">The sequence shown here is derived from an EMBL/GenBank/DDBJ whole genome shotgun (WGS) entry which is preliminary data.</text>
</comment>
<evidence type="ECO:0000259" key="3">
    <source>
        <dbReference type="Pfam" id="PF01398"/>
    </source>
</evidence>
<evidence type="ECO:0000313" key="5">
    <source>
        <dbReference type="Proteomes" id="UP000468766"/>
    </source>
</evidence>
<evidence type="ECO:0000256" key="2">
    <source>
        <dbReference type="SAM" id="Phobius"/>
    </source>
</evidence>
<dbReference type="Pfam" id="PF01398">
    <property type="entry name" value="JAB"/>
    <property type="match status" value="1"/>
</dbReference>
<evidence type="ECO:0000256" key="1">
    <source>
        <dbReference type="SAM" id="MobiDB-lite"/>
    </source>
</evidence>
<feature type="compositionally biased region" description="Basic and acidic residues" evidence="1">
    <location>
        <begin position="190"/>
        <end position="206"/>
    </location>
</feature>
<feature type="transmembrane region" description="Helical" evidence="2">
    <location>
        <begin position="273"/>
        <end position="295"/>
    </location>
</feature>
<keyword evidence="2" id="KW-1133">Transmembrane helix</keyword>
<organism evidence="4 5">
    <name type="scientific">Heliorestis acidaminivorans</name>
    <dbReference type="NCBI Taxonomy" id="553427"/>
    <lineage>
        <taxon>Bacteria</taxon>
        <taxon>Bacillati</taxon>
        <taxon>Bacillota</taxon>
        <taxon>Clostridia</taxon>
        <taxon>Eubacteriales</taxon>
        <taxon>Heliobacteriaceae</taxon>
        <taxon>Heliorestis</taxon>
    </lineage>
</organism>
<feature type="region of interest" description="Disordered" evidence="1">
    <location>
        <begin position="166"/>
        <end position="219"/>
    </location>
</feature>
<protein>
    <recommendedName>
        <fullName evidence="3">JAB1/MPN/MOV34 metalloenzyme domain-containing protein</fullName>
    </recommendedName>
</protein>